<reference evidence="3 4" key="1">
    <citation type="submission" date="2016-10" db="EMBL/GenBank/DDBJ databases">
        <authorList>
            <person name="de Groot N.N."/>
        </authorList>
    </citation>
    <scope>NUCLEOTIDE SEQUENCE [LARGE SCALE GENOMIC DNA]</scope>
    <source>
        <strain evidence="3 4">DSM 21668</strain>
    </source>
</reference>
<name>A0A1G9IMK1_9BACT</name>
<dbReference type="PROSITE" id="PS00639">
    <property type="entry name" value="THIOL_PROTEASE_HIS"/>
    <property type="match status" value="1"/>
</dbReference>
<evidence type="ECO:0000259" key="2">
    <source>
        <dbReference type="SMART" id="SM00645"/>
    </source>
</evidence>
<dbReference type="Gene3D" id="3.90.70.10">
    <property type="entry name" value="Cysteine proteinases"/>
    <property type="match status" value="1"/>
</dbReference>
<protein>
    <submittedName>
        <fullName evidence="3">Papain family cysteine protease</fullName>
    </submittedName>
</protein>
<accession>A0A1G9IMK1</accession>
<organism evidence="3 4">
    <name type="scientific">Siphonobacter aquaeclarae</name>
    <dbReference type="NCBI Taxonomy" id="563176"/>
    <lineage>
        <taxon>Bacteria</taxon>
        <taxon>Pseudomonadati</taxon>
        <taxon>Bacteroidota</taxon>
        <taxon>Cytophagia</taxon>
        <taxon>Cytophagales</taxon>
        <taxon>Cytophagaceae</taxon>
        <taxon>Siphonobacter</taxon>
    </lineage>
</organism>
<dbReference type="EMBL" id="FNGS01000001">
    <property type="protein sequence ID" value="SDL26306.1"/>
    <property type="molecule type" value="Genomic_DNA"/>
</dbReference>
<evidence type="ECO:0000313" key="3">
    <source>
        <dbReference type="EMBL" id="SDL26306.1"/>
    </source>
</evidence>
<dbReference type="GO" id="GO:0006508">
    <property type="term" value="P:proteolysis"/>
    <property type="evidence" value="ECO:0007669"/>
    <property type="project" value="UniProtKB-KW"/>
</dbReference>
<dbReference type="InterPro" id="IPR000668">
    <property type="entry name" value="Peptidase_C1A_C"/>
</dbReference>
<dbReference type="RefSeq" id="WP_093197357.1">
    <property type="nucleotide sequence ID" value="NZ_FNGS01000001.1"/>
</dbReference>
<gene>
    <name evidence="3" type="ORF">SAMN04488090_0539</name>
</gene>
<evidence type="ECO:0000313" key="4">
    <source>
        <dbReference type="Proteomes" id="UP000198901"/>
    </source>
</evidence>
<dbReference type="SMART" id="SM00645">
    <property type="entry name" value="Pept_C1"/>
    <property type="match status" value="1"/>
</dbReference>
<dbReference type="CDD" id="cd02619">
    <property type="entry name" value="Peptidase_C1"/>
    <property type="match status" value="1"/>
</dbReference>
<dbReference type="GO" id="GO:0008234">
    <property type="term" value="F:cysteine-type peptidase activity"/>
    <property type="evidence" value="ECO:0007669"/>
    <property type="project" value="InterPro"/>
</dbReference>
<keyword evidence="1" id="KW-0732">Signal</keyword>
<dbReference type="STRING" id="563176.SAMN04488090_0539"/>
<dbReference type="AlphaFoldDB" id="A0A1G9IMK1"/>
<feature type="signal peptide" evidence="1">
    <location>
        <begin position="1"/>
        <end position="18"/>
    </location>
</feature>
<dbReference type="InterPro" id="IPR025660">
    <property type="entry name" value="Pept_his_AS"/>
</dbReference>
<dbReference type="OrthoDB" id="3648721at2"/>
<sequence length="275" mass="30551">MKRWWWLFGLFLPGILQAQPVPKTGLVFDDPGYEALPFSGSLGKGPLPAKISMEAWCPVVQTQGPYSTCVGFACGYYLHTILEARSRRLTTRSQITPIAFSPGYVYEKAKSSKDYDCSQGISLVKALEVMKEYGSTPIREYPYPSCGKSTGKADQSARTFRIAGYDRVFLAKDTPSDKTRYLKQALADGQPVVVGLAVPASFYFTRSTWQPAPGDNPADPKLTGHALCVIGYDDEKGAFRIINSFGKNWADSGYCWITYTDMGRFVRYGFVIRKS</sequence>
<proteinExistence type="predicted"/>
<feature type="domain" description="Peptidase C1A papain C-terminal" evidence="2">
    <location>
        <begin position="47"/>
        <end position="270"/>
    </location>
</feature>
<dbReference type="SUPFAM" id="SSF54001">
    <property type="entry name" value="Cysteine proteinases"/>
    <property type="match status" value="1"/>
</dbReference>
<feature type="chain" id="PRO_5011478501" evidence="1">
    <location>
        <begin position="19"/>
        <end position="275"/>
    </location>
</feature>
<dbReference type="Pfam" id="PF00112">
    <property type="entry name" value="Peptidase_C1"/>
    <property type="match status" value="1"/>
</dbReference>
<keyword evidence="3" id="KW-0645">Protease</keyword>
<keyword evidence="3" id="KW-0378">Hydrolase</keyword>
<dbReference type="InterPro" id="IPR038765">
    <property type="entry name" value="Papain-like_cys_pep_sf"/>
</dbReference>
<keyword evidence="4" id="KW-1185">Reference proteome</keyword>
<dbReference type="Proteomes" id="UP000198901">
    <property type="component" value="Unassembled WGS sequence"/>
</dbReference>
<evidence type="ECO:0000256" key="1">
    <source>
        <dbReference type="SAM" id="SignalP"/>
    </source>
</evidence>